<dbReference type="SUPFAM" id="SSF57184">
    <property type="entry name" value="Growth factor receptor domain"/>
    <property type="match status" value="1"/>
</dbReference>
<dbReference type="InterPro" id="IPR006624">
    <property type="entry name" value="Beta-propeller_rpt_TECPR"/>
</dbReference>
<evidence type="ECO:0000313" key="2">
    <source>
        <dbReference type="Proteomes" id="UP000193396"/>
    </source>
</evidence>
<dbReference type="SUPFAM" id="SSF50952">
    <property type="entry name" value="Soluble quinoprotein glucose dehydrogenase"/>
    <property type="match status" value="1"/>
</dbReference>
<reference evidence="1 2" key="1">
    <citation type="submission" date="2014-03" db="EMBL/GenBank/DDBJ databases">
        <title>The draft genome sequence of Thalassospira alkalitolerans JCM 18968.</title>
        <authorList>
            <person name="Lai Q."/>
            <person name="Shao Z."/>
        </authorList>
    </citation>
    <scope>NUCLEOTIDE SEQUENCE [LARGE SCALE GENOMIC DNA]</scope>
    <source>
        <strain evidence="1 2">JCM 18968</strain>
    </source>
</reference>
<dbReference type="STRING" id="1293890.TALK_15390"/>
<dbReference type="InterPro" id="IPR009030">
    <property type="entry name" value="Growth_fac_rcpt_cys_sf"/>
</dbReference>
<sequence>MKTTFMSVFATGLIWCAMLALVVFGTLTSVSVAVAQQTQASFSEGHAICGALDLRTGKLLPPCSFDKAEYTGKAVGKCPTGSFFDLGTWSCFTCPSGYNRTGFAVDTPKACSKEIRPEYKYAKRVAGHKACPAGSFKDGRNGGECWSCPTGYSRTMSALTAWDACGKVFASARKAEFIDRVCLEGSFPDPNGGCYICPTGFSRTAAAVTGHNACFRNESQVAAKKEAALTCKEGDLFDFIDGGTCWKCPANSVRSLFGVKSDKACEYTDMLWEPAKRAPNGLFRIPGGHEIAAQVIKERTRIDGAIKKFLSIDTNTAQEREEFAKGAWELIQTEPENSPILMAAVYDHVFDLVINGPKTDPERDIVRSLGNYVQGSRMLVAEEMSRVWESWNRGIEMNTRRLSGSNMVSAYNTGVRPPNMQTTLQDIMTLSPGALVGTMLYGATRALHTSITVAKVAKTVMRQIFPYAKDFAKLASISLSTSASTAAGIVAAPFAFLTVATIIASIATDIAADQDKQGAIVKDAMEIAKRPVILSRLLLTEEGRTEVSSNWALMTQEQFKPRPLVWHKLMSSTPTSEPTSIQELVLAQGQQNMPNLDNFSIDIEGVTTHPNSSALTAASSTWTKVPGKAQDVAIGSDGTTYAIGTPKGRGGFRMFKRAKNATSWTKIKGAAVRIAVAGTQPWVVTDDGQIFSQAGSGWKKVAGPAAQDIGASVSGVWIIDLKGKIHKRSGNGWQNIPGTAYRVDIDQDGRPWVVDLKGQIFVHNDKQKWVKLPGSAIDVAADVLGMTRVIGKDGKTYVYNTTKRNWDRISEEAESTAIGAGGGEVWRLTKQYGLYRLQ</sequence>
<dbReference type="EMBL" id="JFKB01000010">
    <property type="protein sequence ID" value="OSQ46943.1"/>
    <property type="molecule type" value="Genomic_DNA"/>
</dbReference>
<accession>A0A1Y2L984</accession>
<proteinExistence type="predicted"/>
<dbReference type="AlphaFoldDB" id="A0A1Y2L984"/>
<dbReference type="InterPro" id="IPR011041">
    <property type="entry name" value="Quinoprot_gluc/sorb_DH_b-prop"/>
</dbReference>
<name>A0A1Y2L984_9PROT</name>
<dbReference type="Proteomes" id="UP000193396">
    <property type="component" value="Unassembled WGS sequence"/>
</dbReference>
<evidence type="ECO:0008006" key="3">
    <source>
        <dbReference type="Google" id="ProtNLM"/>
    </source>
</evidence>
<gene>
    <name evidence="1" type="ORF">TALK_15390</name>
</gene>
<comment type="caution">
    <text evidence="1">The sequence shown here is derived from an EMBL/GenBank/DDBJ whole genome shotgun (WGS) entry which is preliminary data.</text>
</comment>
<dbReference type="Pfam" id="PF19193">
    <property type="entry name" value="Tectonin"/>
    <property type="match status" value="1"/>
</dbReference>
<protein>
    <recommendedName>
        <fullName evidence="3">Tyrosine-protein kinase ephrin type A/B receptor-like domain-containing protein</fullName>
    </recommendedName>
</protein>
<organism evidence="1 2">
    <name type="scientific">Thalassospira alkalitolerans</name>
    <dbReference type="NCBI Taxonomy" id="1293890"/>
    <lineage>
        <taxon>Bacteria</taxon>
        <taxon>Pseudomonadati</taxon>
        <taxon>Pseudomonadota</taxon>
        <taxon>Alphaproteobacteria</taxon>
        <taxon>Rhodospirillales</taxon>
        <taxon>Thalassospiraceae</taxon>
        <taxon>Thalassospira</taxon>
    </lineage>
</organism>
<keyword evidence="2" id="KW-1185">Reference proteome</keyword>
<dbReference type="SMART" id="SM01411">
    <property type="entry name" value="Ephrin_rec_like"/>
    <property type="match status" value="3"/>
</dbReference>
<dbReference type="SMART" id="SM00706">
    <property type="entry name" value="TECPR"/>
    <property type="match status" value="4"/>
</dbReference>
<evidence type="ECO:0000313" key="1">
    <source>
        <dbReference type="EMBL" id="OSQ46943.1"/>
    </source>
</evidence>